<reference evidence="2 3" key="1">
    <citation type="submission" date="2015-09" db="EMBL/GenBank/DDBJ databases">
        <title>Genome announcement of multiple Pseudomonas syringae strains.</title>
        <authorList>
            <person name="Thakur S."/>
            <person name="Wang P.W."/>
            <person name="Gong Y."/>
            <person name="Weir B.S."/>
            <person name="Guttman D.S."/>
        </authorList>
    </citation>
    <scope>NUCLEOTIDE SEQUENCE [LARGE SCALE GENOMIC DNA]</scope>
    <source>
        <strain evidence="2 3">ICMP3956</strain>
    </source>
</reference>
<evidence type="ECO:0000256" key="1">
    <source>
        <dbReference type="SAM" id="Phobius"/>
    </source>
</evidence>
<keyword evidence="1" id="KW-0472">Membrane</keyword>
<protein>
    <submittedName>
        <fullName evidence="2">Phage antirepressor protein</fullName>
    </submittedName>
</protein>
<dbReference type="Proteomes" id="UP000050562">
    <property type="component" value="Unassembled WGS sequence"/>
</dbReference>
<dbReference type="EMBL" id="LJRC01000052">
    <property type="protein sequence ID" value="KPY39716.1"/>
    <property type="molecule type" value="Genomic_DNA"/>
</dbReference>
<proteinExistence type="predicted"/>
<organism evidence="2 3">
    <name type="scientific">Pseudomonas syringae pv. primulae</name>
    <dbReference type="NCBI Taxonomy" id="251707"/>
    <lineage>
        <taxon>Bacteria</taxon>
        <taxon>Pseudomonadati</taxon>
        <taxon>Pseudomonadota</taxon>
        <taxon>Gammaproteobacteria</taxon>
        <taxon>Pseudomonadales</taxon>
        <taxon>Pseudomonadaceae</taxon>
        <taxon>Pseudomonas</taxon>
    </lineage>
</organism>
<name>A0A0P9Y9Z5_9PSED</name>
<accession>A0A0P9Y9Z5</accession>
<evidence type="ECO:0000313" key="2">
    <source>
        <dbReference type="EMBL" id="KPY39716.1"/>
    </source>
</evidence>
<dbReference type="AlphaFoldDB" id="A0A0P9Y9Z5"/>
<comment type="caution">
    <text evidence="2">The sequence shown here is derived from an EMBL/GenBank/DDBJ whole genome shotgun (WGS) entry which is preliminary data.</text>
</comment>
<sequence>MLVQLQRARTQMIGQAVAHLIVGDAVRLASFPVQHPYAIPTRLRGDDVQYFAVGRGAYFQTRQVAHFVDQRTTRRLCAVDLAHALTLAVVDIALFVIEACFALHSGDLLQLVAYVPTQGLAAH</sequence>
<gene>
    <name evidence="2" type="ORF">ALO52_200162</name>
</gene>
<keyword evidence="1" id="KW-1133">Transmembrane helix</keyword>
<keyword evidence="1" id="KW-0812">Transmembrane</keyword>
<evidence type="ECO:0000313" key="3">
    <source>
        <dbReference type="Proteomes" id="UP000050562"/>
    </source>
</evidence>
<feature type="transmembrane region" description="Helical" evidence="1">
    <location>
        <begin position="81"/>
        <end position="104"/>
    </location>
</feature>